<organism evidence="7 8">
    <name type="scientific">Arachidicoccus soli</name>
    <dbReference type="NCBI Taxonomy" id="2341117"/>
    <lineage>
        <taxon>Bacteria</taxon>
        <taxon>Pseudomonadati</taxon>
        <taxon>Bacteroidota</taxon>
        <taxon>Chitinophagia</taxon>
        <taxon>Chitinophagales</taxon>
        <taxon>Chitinophagaceae</taxon>
        <taxon>Arachidicoccus</taxon>
    </lineage>
</organism>
<keyword evidence="4" id="KW-1133">Transmembrane helix</keyword>
<dbReference type="InterPro" id="IPR051539">
    <property type="entry name" value="T4SS-coupling_protein"/>
</dbReference>
<dbReference type="InterPro" id="IPR032689">
    <property type="entry name" value="TraG-D_C"/>
</dbReference>
<protein>
    <submittedName>
        <fullName evidence="7">Mobilization protein</fullName>
    </submittedName>
</protein>
<evidence type="ECO:0000313" key="7">
    <source>
        <dbReference type="EMBL" id="AYD47476.1"/>
    </source>
</evidence>
<accession>A0A386HPG7</accession>
<dbReference type="EMBL" id="CP032489">
    <property type="protein sequence ID" value="AYD47476.1"/>
    <property type="molecule type" value="Genomic_DNA"/>
</dbReference>
<dbReference type="PANTHER" id="PTHR37937:SF1">
    <property type="entry name" value="CONJUGATIVE TRANSFER: DNA TRANSPORT"/>
    <property type="match status" value="1"/>
</dbReference>
<evidence type="ECO:0000256" key="1">
    <source>
        <dbReference type="ARBA" id="ARBA00004651"/>
    </source>
</evidence>
<dbReference type="Pfam" id="PF12696">
    <property type="entry name" value="TraG-D_C"/>
    <property type="match status" value="1"/>
</dbReference>
<dbReference type="SUPFAM" id="SSF52540">
    <property type="entry name" value="P-loop containing nucleoside triphosphate hydrolases"/>
    <property type="match status" value="1"/>
</dbReference>
<gene>
    <name evidence="7" type="ORF">D6B99_07575</name>
</gene>
<evidence type="ECO:0000313" key="8">
    <source>
        <dbReference type="Proteomes" id="UP000266118"/>
    </source>
</evidence>
<feature type="domain" description="TraD/TraG TraM recognition site" evidence="6">
    <location>
        <begin position="36"/>
        <end position="136"/>
    </location>
</feature>
<keyword evidence="2" id="KW-1003">Cell membrane</keyword>
<evidence type="ECO:0000256" key="2">
    <source>
        <dbReference type="ARBA" id="ARBA00022475"/>
    </source>
</evidence>
<name>A0A386HPG7_9BACT</name>
<evidence type="ECO:0000256" key="5">
    <source>
        <dbReference type="ARBA" id="ARBA00023136"/>
    </source>
</evidence>
<dbReference type="PANTHER" id="PTHR37937">
    <property type="entry name" value="CONJUGATIVE TRANSFER: DNA TRANSPORT"/>
    <property type="match status" value="1"/>
</dbReference>
<evidence type="ECO:0000256" key="4">
    <source>
        <dbReference type="ARBA" id="ARBA00022989"/>
    </source>
</evidence>
<dbReference type="Proteomes" id="UP000266118">
    <property type="component" value="Chromosome"/>
</dbReference>
<keyword evidence="3" id="KW-0812">Transmembrane</keyword>
<dbReference type="KEGG" id="ark:D6B99_07575"/>
<keyword evidence="8" id="KW-1185">Reference proteome</keyword>
<evidence type="ECO:0000259" key="6">
    <source>
        <dbReference type="Pfam" id="PF12696"/>
    </source>
</evidence>
<dbReference type="Gene3D" id="3.40.50.300">
    <property type="entry name" value="P-loop containing nucleotide triphosphate hydrolases"/>
    <property type="match status" value="1"/>
</dbReference>
<dbReference type="AlphaFoldDB" id="A0A386HPG7"/>
<sequence length="237" mass="26296">MANNPQKQESFGPVLSLYMTRLCKIINQQNKLKSSLVIDEFTTLTFLGLDTLVATGRSNKIATTLSIQDAGQLKLNYGREHAEAVLNICGNIMVGQAAGDIAKQVSERLGKILQVKESLSINDNGTSISRSKQLEYAVPVSTIATLSSGEFVGIVADNPEQVIELKTFHCKVQNDHKVLKQEKTSFAELPLIRKVDIAEINKVYQQLKSDIQKIVDDVFERIMSDPLSEHLIIKNKK</sequence>
<comment type="subcellular location">
    <subcellularLocation>
        <location evidence="1">Cell membrane</location>
        <topology evidence="1">Multi-pass membrane protein</topology>
    </subcellularLocation>
</comment>
<keyword evidence="5" id="KW-0472">Membrane</keyword>
<evidence type="ECO:0000256" key="3">
    <source>
        <dbReference type="ARBA" id="ARBA00022692"/>
    </source>
</evidence>
<proteinExistence type="predicted"/>
<dbReference type="InterPro" id="IPR027417">
    <property type="entry name" value="P-loop_NTPase"/>
</dbReference>
<reference evidence="7 8" key="1">
    <citation type="submission" date="2018-09" db="EMBL/GenBank/DDBJ databases">
        <title>Arachidicoccus sp. nov., a bacterium isolated from soil.</title>
        <authorList>
            <person name="Weon H.-Y."/>
            <person name="Kwon S.-W."/>
            <person name="Lee S.A."/>
        </authorList>
    </citation>
    <scope>NUCLEOTIDE SEQUENCE [LARGE SCALE GENOMIC DNA]</scope>
    <source>
        <strain evidence="7 8">KIS59-12</strain>
    </source>
</reference>
<dbReference type="CDD" id="cd01127">
    <property type="entry name" value="TrwB_TraG_TraD_VirD4"/>
    <property type="match status" value="1"/>
</dbReference>
<dbReference type="GO" id="GO:0005886">
    <property type="term" value="C:plasma membrane"/>
    <property type="evidence" value="ECO:0007669"/>
    <property type="project" value="UniProtKB-SubCell"/>
</dbReference>
<dbReference type="OrthoDB" id="102453at2"/>